<evidence type="ECO:0000313" key="2">
    <source>
        <dbReference type="WBParaSite" id="Pan_g7633.t2"/>
    </source>
</evidence>
<keyword evidence="1" id="KW-1185">Reference proteome</keyword>
<evidence type="ECO:0000313" key="1">
    <source>
        <dbReference type="Proteomes" id="UP000492821"/>
    </source>
</evidence>
<sequence length="203" mass="23936">MDTEALLNKNFEKCAENVVDSDESIAFGKAISGVTKFGQRFVLMLIFKVYYYVYQVVERHEDSVIVKPIKECAIFEDELSAKEYMENRQKMLQLHNKIYGLNYFDAFVAEKLSLLRGHEVYRIRDFDSDDNPFVVLLKKDFAYYSVVVFKDINAEPQFSIKKCFRGVEAEKLVQMERNNLKEGTIYYLWTQSGLTMKTLMYYF</sequence>
<reference evidence="1" key="1">
    <citation type="journal article" date="2013" name="Genetics">
        <title>The draft genome and transcriptome of Panagrellus redivivus are shaped by the harsh demands of a free-living lifestyle.</title>
        <authorList>
            <person name="Srinivasan J."/>
            <person name="Dillman A.R."/>
            <person name="Macchietto M.G."/>
            <person name="Heikkinen L."/>
            <person name="Lakso M."/>
            <person name="Fracchia K.M."/>
            <person name="Antoshechkin I."/>
            <person name="Mortazavi A."/>
            <person name="Wong G."/>
            <person name="Sternberg P.W."/>
        </authorList>
    </citation>
    <scope>NUCLEOTIDE SEQUENCE [LARGE SCALE GENOMIC DNA]</scope>
    <source>
        <strain evidence="1">MT8872</strain>
    </source>
</reference>
<accession>A0A7E4W519</accession>
<dbReference type="WBParaSite" id="Pan_g7633.t2">
    <property type="protein sequence ID" value="Pan_g7633.t2"/>
    <property type="gene ID" value="Pan_g7633"/>
</dbReference>
<organism evidence="1 2">
    <name type="scientific">Panagrellus redivivus</name>
    <name type="common">Microworm</name>
    <dbReference type="NCBI Taxonomy" id="6233"/>
    <lineage>
        <taxon>Eukaryota</taxon>
        <taxon>Metazoa</taxon>
        <taxon>Ecdysozoa</taxon>
        <taxon>Nematoda</taxon>
        <taxon>Chromadorea</taxon>
        <taxon>Rhabditida</taxon>
        <taxon>Tylenchina</taxon>
        <taxon>Panagrolaimomorpha</taxon>
        <taxon>Panagrolaimoidea</taxon>
        <taxon>Panagrolaimidae</taxon>
        <taxon>Panagrellus</taxon>
    </lineage>
</organism>
<protein>
    <submittedName>
        <fullName evidence="2">Tudor domain-containing protein</fullName>
    </submittedName>
</protein>
<dbReference type="Proteomes" id="UP000492821">
    <property type="component" value="Unassembled WGS sequence"/>
</dbReference>
<dbReference type="AlphaFoldDB" id="A0A7E4W519"/>
<proteinExistence type="predicted"/>
<name>A0A7E4W519_PANRE</name>
<reference evidence="2" key="2">
    <citation type="submission" date="2020-10" db="UniProtKB">
        <authorList>
            <consortium name="WormBaseParasite"/>
        </authorList>
    </citation>
    <scope>IDENTIFICATION</scope>
</reference>